<dbReference type="EMBL" id="FUWU01000104">
    <property type="protein sequence ID" value="SKA22719.1"/>
    <property type="molecule type" value="Genomic_DNA"/>
</dbReference>
<proteinExistence type="predicted"/>
<reference evidence="1 2" key="1">
    <citation type="submission" date="2017-02" db="EMBL/GenBank/DDBJ databases">
        <authorList>
            <person name="Peterson S.W."/>
        </authorList>
    </citation>
    <scope>NUCLEOTIDE SEQUENCE [LARGE SCALE GENOMIC DNA]</scope>
    <source>
        <strain evidence="1 2">ATCC 43854</strain>
    </source>
</reference>
<evidence type="ECO:0000313" key="1">
    <source>
        <dbReference type="EMBL" id="SKA22719.1"/>
    </source>
</evidence>
<evidence type="ECO:0000313" key="2">
    <source>
        <dbReference type="Proteomes" id="UP000190449"/>
    </source>
</evidence>
<dbReference type="Proteomes" id="UP000190449">
    <property type="component" value="Unassembled WGS sequence"/>
</dbReference>
<dbReference type="AlphaFoldDB" id="A0A1T4S342"/>
<protein>
    <recommendedName>
        <fullName evidence="3">MvaI/BcnI restriction endonuclease family protein</fullName>
    </recommendedName>
</protein>
<accession>A0A1T4S342</accession>
<organism evidence="1 2">
    <name type="scientific">Fibrobacter intestinalis</name>
    <dbReference type="NCBI Taxonomy" id="28122"/>
    <lineage>
        <taxon>Bacteria</taxon>
        <taxon>Pseudomonadati</taxon>
        <taxon>Fibrobacterota</taxon>
        <taxon>Fibrobacteria</taxon>
        <taxon>Fibrobacterales</taxon>
        <taxon>Fibrobacteraceae</taxon>
        <taxon>Fibrobacter</taxon>
    </lineage>
</organism>
<evidence type="ECO:0008006" key="3">
    <source>
        <dbReference type="Google" id="ProtNLM"/>
    </source>
</evidence>
<name>A0A1T4S342_9BACT</name>
<gene>
    <name evidence="1" type="ORF">SAMN02745108_02956</name>
</gene>
<sequence length="173" mass="20463">MYTGSLPGERGDQSKCSYDFILEGNKTLSLKTNTGKMICPPEVGQPGNITCLKYFGHLCEGDEINEVSFKNMVLNRVAEMMPIYTKFLFDSDYMLWIRKNKNKYDYQIFPQELLHKFNWEKELFSFTKPTIQDWNDSNTLKYNGISIGEFQVHRNRNSYKFRFNMENLMKLIE</sequence>